<dbReference type="Pfam" id="PF14908">
    <property type="entry name" value="HU-CCDC81_euk_1"/>
    <property type="match status" value="1"/>
</dbReference>
<dbReference type="InterPro" id="IPR028034">
    <property type="entry name" value="HU-CCDC81"/>
</dbReference>
<proteinExistence type="predicted"/>
<dbReference type="AlphaFoldDB" id="R0KTW8"/>
<keyword evidence="3" id="KW-1185">Reference proteome</keyword>
<dbReference type="InterPro" id="IPR026295">
    <property type="entry name" value="CCD81"/>
</dbReference>
<protein>
    <submittedName>
        <fullName evidence="2">Coiled-coil domain-containing protein 81</fullName>
    </submittedName>
</protein>
<feature type="domain" description="CCDC81 HU" evidence="1">
    <location>
        <begin position="2"/>
        <end position="54"/>
    </location>
</feature>
<dbReference type="EMBL" id="KB820747">
    <property type="protein sequence ID" value="EOA92619.1"/>
    <property type="molecule type" value="Genomic_DNA"/>
</dbReference>
<name>R0KTW8_ANAPL</name>
<dbReference type="GO" id="GO:0005815">
    <property type="term" value="C:microtubule organizing center"/>
    <property type="evidence" value="ECO:0007669"/>
    <property type="project" value="TreeGrafter"/>
</dbReference>
<dbReference type="Proteomes" id="UP000296049">
    <property type="component" value="Unassembled WGS sequence"/>
</dbReference>
<feature type="non-terminal residue" evidence="2">
    <location>
        <position position="122"/>
    </location>
</feature>
<sequence length="122" mass="14027">EIAQVWNSTCRYIRRQLLQKKAVNIGIGTFAVVSAKTTGADGKAMVVRKPIFKPCRFMKIFYKLKCAESRIPIETFIDPLDIEKIAAHIYFRPQIVEQCIHETLLLYAGGLLDNQDVEFFFK</sequence>
<feature type="non-terminal residue" evidence="2">
    <location>
        <position position="1"/>
    </location>
</feature>
<reference evidence="3" key="1">
    <citation type="journal article" date="2013" name="Nat. Genet.">
        <title>The duck genome and transcriptome provide insight into an avian influenza virus reservoir species.</title>
        <authorList>
            <person name="Huang Y."/>
            <person name="Li Y."/>
            <person name="Burt D.W."/>
            <person name="Chen H."/>
            <person name="Zhang Y."/>
            <person name="Qian W."/>
            <person name="Kim H."/>
            <person name="Gan S."/>
            <person name="Zhao Y."/>
            <person name="Li J."/>
            <person name="Yi K."/>
            <person name="Feng H."/>
            <person name="Zhu P."/>
            <person name="Li B."/>
            <person name="Liu Q."/>
            <person name="Fairley S."/>
            <person name="Magor K.E."/>
            <person name="Du Z."/>
            <person name="Hu X."/>
            <person name="Goodman L."/>
            <person name="Tafer H."/>
            <person name="Vignal A."/>
            <person name="Lee T."/>
            <person name="Kim K.W."/>
            <person name="Sheng Z."/>
            <person name="An Y."/>
            <person name="Searle S."/>
            <person name="Herrero J."/>
            <person name="Groenen M.A."/>
            <person name="Crooijmans R.P."/>
            <person name="Faraut T."/>
            <person name="Cai Q."/>
            <person name="Webster R.G."/>
            <person name="Aldridge J.R."/>
            <person name="Warren W.C."/>
            <person name="Bartschat S."/>
            <person name="Kehr S."/>
            <person name="Marz M."/>
            <person name="Stadler P.F."/>
            <person name="Smith J."/>
            <person name="Kraus R.H."/>
            <person name="Zhao Y."/>
            <person name="Ren L."/>
            <person name="Fei J."/>
            <person name="Morisson M."/>
            <person name="Kaiser P."/>
            <person name="Griffin D.K."/>
            <person name="Rao M."/>
            <person name="Pitel F."/>
            <person name="Wang J."/>
            <person name="Li N."/>
        </authorList>
    </citation>
    <scope>NUCLEOTIDE SEQUENCE [LARGE SCALE GENOMIC DNA]</scope>
</reference>
<evidence type="ECO:0000313" key="2">
    <source>
        <dbReference type="EMBL" id="EOA92619.1"/>
    </source>
</evidence>
<dbReference type="PANTHER" id="PTHR14362:SF2">
    <property type="entry name" value="COILED-COIL DOMAIN-CONTAINING PROTEIN 81"/>
    <property type="match status" value="1"/>
</dbReference>
<accession>R0KTW8</accession>
<gene>
    <name evidence="2" type="ORF">Anapl_18841</name>
</gene>
<organism evidence="2 3">
    <name type="scientific">Anas platyrhynchos</name>
    <name type="common">Mallard</name>
    <name type="synonym">Anas boschas</name>
    <dbReference type="NCBI Taxonomy" id="8839"/>
    <lineage>
        <taxon>Eukaryota</taxon>
        <taxon>Metazoa</taxon>
        <taxon>Chordata</taxon>
        <taxon>Craniata</taxon>
        <taxon>Vertebrata</taxon>
        <taxon>Euteleostomi</taxon>
        <taxon>Archelosauria</taxon>
        <taxon>Archosauria</taxon>
        <taxon>Dinosauria</taxon>
        <taxon>Saurischia</taxon>
        <taxon>Theropoda</taxon>
        <taxon>Coelurosauria</taxon>
        <taxon>Aves</taxon>
        <taxon>Neognathae</taxon>
        <taxon>Galloanserae</taxon>
        <taxon>Anseriformes</taxon>
        <taxon>Anatidae</taxon>
        <taxon>Anatinae</taxon>
        <taxon>Anas</taxon>
    </lineage>
</organism>
<evidence type="ECO:0000313" key="3">
    <source>
        <dbReference type="Proteomes" id="UP000296049"/>
    </source>
</evidence>
<dbReference type="PANTHER" id="PTHR14362">
    <property type="entry name" value="COILED-COIL DOMAIN-CONTAINING PROTEIN 81"/>
    <property type="match status" value="1"/>
</dbReference>
<evidence type="ECO:0000259" key="1">
    <source>
        <dbReference type="Pfam" id="PF14908"/>
    </source>
</evidence>